<evidence type="ECO:0000256" key="12">
    <source>
        <dbReference type="PROSITE-ProRule" id="PRU00146"/>
    </source>
</evidence>
<dbReference type="SUPFAM" id="SSF51197">
    <property type="entry name" value="Clavaminate synthase-like"/>
    <property type="match status" value="1"/>
</dbReference>
<evidence type="ECO:0000256" key="9">
    <source>
        <dbReference type="ARBA" id="ARBA00023015"/>
    </source>
</evidence>
<evidence type="ECO:0000256" key="2">
    <source>
        <dbReference type="ARBA" id="ARBA00022723"/>
    </source>
</evidence>
<keyword evidence="10" id="KW-0804">Transcription</keyword>
<feature type="compositionally biased region" description="Low complexity" evidence="13">
    <location>
        <begin position="565"/>
        <end position="576"/>
    </location>
</feature>
<dbReference type="Pfam" id="PF00628">
    <property type="entry name" value="PHD"/>
    <property type="match status" value="1"/>
</dbReference>
<dbReference type="CDD" id="cd15554">
    <property type="entry name" value="PHD_PHF2_like"/>
    <property type="match status" value="1"/>
</dbReference>
<dbReference type="InterPro" id="IPR003347">
    <property type="entry name" value="JmjC_dom"/>
</dbReference>
<dbReference type="PANTHER" id="PTHR23123">
    <property type="entry name" value="PHD/F-BOX CONTAINING PROTEIN"/>
    <property type="match status" value="1"/>
</dbReference>
<keyword evidence="3 12" id="KW-0863">Zinc-finger</keyword>
<feature type="compositionally biased region" description="Low complexity" evidence="13">
    <location>
        <begin position="585"/>
        <end position="609"/>
    </location>
</feature>
<keyword evidence="9" id="KW-0805">Transcription regulation</keyword>
<feature type="compositionally biased region" description="Basic residues" evidence="13">
    <location>
        <begin position="1167"/>
        <end position="1183"/>
    </location>
</feature>
<evidence type="ECO:0000256" key="6">
    <source>
        <dbReference type="ARBA" id="ARBA00022964"/>
    </source>
</evidence>
<evidence type="ECO:0000256" key="10">
    <source>
        <dbReference type="ARBA" id="ARBA00023163"/>
    </source>
</evidence>
<evidence type="ECO:0000256" key="5">
    <source>
        <dbReference type="ARBA" id="ARBA00022853"/>
    </source>
</evidence>
<dbReference type="InterPro" id="IPR013083">
    <property type="entry name" value="Znf_RING/FYVE/PHD"/>
</dbReference>
<evidence type="ECO:0000256" key="4">
    <source>
        <dbReference type="ARBA" id="ARBA00022833"/>
    </source>
</evidence>
<evidence type="ECO:0000256" key="13">
    <source>
        <dbReference type="SAM" id="MobiDB-lite"/>
    </source>
</evidence>
<evidence type="ECO:0000256" key="11">
    <source>
        <dbReference type="ARBA" id="ARBA00023242"/>
    </source>
</evidence>
<feature type="domain" description="PHD-type" evidence="14">
    <location>
        <begin position="5"/>
        <end position="56"/>
    </location>
</feature>
<dbReference type="InterPro" id="IPR011011">
    <property type="entry name" value="Znf_FYVE_PHD"/>
</dbReference>
<dbReference type="SMART" id="SM00558">
    <property type="entry name" value="JmjC"/>
    <property type="match status" value="1"/>
</dbReference>
<evidence type="ECO:0000259" key="15">
    <source>
        <dbReference type="PROSITE" id="PS51184"/>
    </source>
</evidence>
<dbReference type="GO" id="GO:0005634">
    <property type="term" value="C:nucleus"/>
    <property type="evidence" value="ECO:0007669"/>
    <property type="project" value="UniProtKB-SubCell"/>
</dbReference>
<dbReference type="InterPro" id="IPR019786">
    <property type="entry name" value="Zinc_finger_PHD-type_CS"/>
</dbReference>
<keyword evidence="11" id="KW-0539">Nucleus</keyword>
<dbReference type="EMBL" id="IACT01004631">
    <property type="protein sequence ID" value="LAC23815.1"/>
    <property type="molecule type" value="mRNA"/>
</dbReference>
<dbReference type="GO" id="GO:0006325">
    <property type="term" value="P:chromatin organization"/>
    <property type="evidence" value="ECO:0007669"/>
    <property type="project" value="UniProtKB-KW"/>
</dbReference>
<keyword evidence="8" id="KW-0408">Iron</keyword>
<feature type="region of interest" description="Disordered" evidence="13">
    <location>
        <begin position="1060"/>
        <end position="1188"/>
    </location>
</feature>
<evidence type="ECO:0000256" key="3">
    <source>
        <dbReference type="ARBA" id="ARBA00022771"/>
    </source>
</evidence>
<protein>
    <submittedName>
        <fullName evidence="16">Histone lysine demethylase PHF8-like</fullName>
    </submittedName>
</protein>
<feature type="region of interest" description="Disordered" evidence="13">
    <location>
        <begin position="742"/>
        <end position="782"/>
    </location>
</feature>
<feature type="region of interest" description="Disordered" evidence="13">
    <location>
        <begin position="507"/>
        <end position="652"/>
    </location>
</feature>
<feature type="compositionally biased region" description="Basic residues" evidence="13">
    <location>
        <begin position="1116"/>
        <end position="1128"/>
    </location>
</feature>
<accession>A0A6A7G172</accession>
<dbReference type="GO" id="GO:0032259">
    <property type="term" value="P:methylation"/>
    <property type="evidence" value="ECO:0007669"/>
    <property type="project" value="UniProtKB-KW"/>
</dbReference>
<comment type="subcellular location">
    <subcellularLocation>
        <location evidence="1">Nucleus</location>
    </subcellularLocation>
</comment>
<keyword evidence="16" id="KW-0489">Methyltransferase</keyword>
<dbReference type="Pfam" id="PF17811">
    <property type="entry name" value="JHD"/>
    <property type="match status" value="1"/>
</dbReference>
<keyword evidence="5" id="KW-0156">Chromatin regulator</keyword>
<dbReference type="Gene3D" id="2.60.120.650">
    <property type="entry name" value="Cupin"/>
    <property type="match status" value="2"/>
</dbReference>
<dbReference type="Pfam" id="PF02373">
    <property type="entry name" value="JmjC"/>
    <property type="match status" value="1"/>
</dbReference>
<keyword evidence="7" id="KW-0560">Oxidoreductase</keyword>
<evidence type="ECO:0000313" key="16">
    <source>
        <dbReference type="EMBL" id="LAC23815.1"/>
    </source>
</evidence>
<name>A0A6A7G172_9CRUS</name>
<dbReference type="Gene3D" id="3.30.40.10">
    <property type="entry name" value="Zinc/RING finger domain, C3HC4 (zinc finger)"/>
    <property type="match status" value="1"/>
</dbReference>
<evidence type="ECO:0000259" key="14">
    <source>
        <dbReference type="PROSITE" id="PS50016"/>
    </source>
</evidence>
<dbReference type="GO" id="GO:0008168">
    <property type="term" value="F:methyltransferase activity"/>
    <property type="evidence" value="ECO:0007669"/>
    <property type="project" value="UniProtKB-KW"/>
</dbReference>
<feature type="compositionally biased region" description="Low complexity" evidence="13">
    <location>
        <begin position="742"/>
        <end position="755"/>
    </location>
</feature>
<dbReference type="GO" id="GO:0051213">
    <property type="term" value="F:dioxygenase activity"/>
    <property type="evidence" value="ECO:0007669"/>
    <property type="project" value="UniProtKB-KW"/>
</dbReference>
<sequence length="1203" mass="133204">MALDVIYCLCGQSSDLSRFMIQCDICKDWFHGRCVGVREYQAVDIDRFHCPRCEPYHGPSVLKARLNWHRHDYSEADAANKAVQTGTQVFIKELRGRHFHSAEKIITRLQGSELNLSYIAGDDAGGREKGGGGGGGEESTTTTGFTQPILVEDKTGLDLVIPDLPFSVMDVETYVGPDHEVDVIDVQRQTDVKMRLHEFIEYFLSPARTTVLNLISLEFSGTSLSQMVEPPSIVRKLCWVNSSWPTDPPTAPPLSRPNVSKYCLIGVENSYTDFHIDFGGTSVWYHVLWGEKVFYLIKPTPANLVLYQRWMKASNHSEMFFGDQVDACYKCEVKAGQTMFIPTGWIHAVLTPTDTLVFGGNFLHSYCIDLQIKIYELEQSMSTPDKFRFPHYQELCWFAVRHLLQELRASVAPPAALLHGARALYATLRHWLHQGGRSVSTGARVPEGVSAGKLLKELQRELRSTEKQAVALNPPRPERESKRRKKKHLADDFVDYTNLTSFHTALEERLPKKEKEGYDSDFQDDKKSQEVKVKQDPEQQQSSLDQQQLSLEQQQLQHKFPPDPQQQQLQEQQLQQITTTDIRTEQPQQQQLELQQMQQEQEVPNHQQQQPPPASELKLGLPRQTTGYQYSLFGGTDYGMSGTPPHDPDYQQYQQQQYPTNVKSEFEWSESPGVTPYRLARTTAVVNSSTAAVSTTSVTIRGDTVVNNTSSNNNNNGVVVVSTTNGAADAVLDSAAALYQQQYDDSAQQQQQLDDMSSPCEEEDEQDGGGLMIDESPVSRRHSRTAAGAATVIRRAVDGAVPIPHQQLKLKLAFSPTGVVETTEMSVGSEVVYGGSSVEVAGEVEVAQSSQHHNGIEELLRASAYTPGDYNNVQYVSQQQTYRTMEELDGSGRASPSTRDAIAGMLSMSRDVADTASPAYTSVHGNSNAPASGKRHQLVSSARSSAMQQHGASSTSATPLYHHKQRTHPTVATVLNKPSSRRYLEDDCIKKVHQDEDYVYPTLDHSDEDDFPIFKPRGKKKEDEAWNPKARVRVWGPKPERPARVGVKKQSVEKGLEMAASRRNTLPVAKRAYHRKKGRGGASTAAAGGGATGPAAAPHSTMSNNTAISGASSNLLHHHHPLHPHHHSNSTTSLSSGPSSSNSSSSVSSSSSSGGVVGSTSSSSSSSHHHHHVTHHHHHRPKKGMATAKQRLGKILKIHKMIY</sequence>
<dbReference type="SUPFAM" id="SSF57903">
    <property type="entry name" value="FYVE/PHD zinc finger"/>
    <property type="match status" value="1"/>
</dbReference>
<dbReference type="PROSITE" id="PS51184">
    <property type="entry name" value="JMJC"/>
    <property type="match status" value="1"/>
</dbReference>
<dbReference type="InterPro" id="IPR050690">
    <property type="entry name" value="JHDM1_Histone_Demethylase"/>
</dbReference>
<dbReference type="Gene3D" id="1.20.58.1360">
    <property type="match status" value="1"/>
</dbReference>
<keyword evidence="2" id="KW-0479">Metal-binding</keyword>
<proteinExistence type="evidence at transcript level"/>
<feature type="region of interest" description="Disordered" evidence="13">
    <location>
        <begin position="462"/>
        <end position="487"/>
    </location>
</feature>
<dbReference type="PROSITE" id="PS50016">
    <property type="entry name" value="ZF_PHD_2"/>
    <property type="match status" value="1"/>
</dbReference>
<keyword evidence="16" id="KW-0808">Transferase</keyword>
<evidence type="ECO:0000256" key="7">
    <source>
        <dbReference type="ARBA" id="ARBA00023002"/>
    </source>
</evidence>
<feature type="compositionally biased region" description="Basic and acidic residues" evidence="13">
    <location>
        <begin position="507"/>
        <end position="537"/>
    </location>
</feature>
<dbReference type="SMART" id="SM00249">
    <property type="entry name" value="PHD"/>
    <property type="match status" value="1"/>
</dbReference>
<dbReference type="GO" id="GO:0008270">
    <property type="term" value="F:zinc ion binding"/>
    <property type="evidence" value="ECO:0007669"/>
    <property type="project" value="UniProtKB-KW"/>
</dbReference>
<evidence type="ECO:0000256" key="1">
    <source>
        <dbReference type="ARBA" id="ARBA00004123"/>
    </source>
</evidence>
<feature type="compositionally biased region" description="Low complexity" evidence="13">
    <location>
        <begin position="1129"/>
        <end position="1166"/>
    </location>
</feature>
<feature type="compositionally biased region" description="Polar residues" evidence="13">
    <location>
        <begin position="1100"/>
        <end position="1111"/>
    </location>
</feature>
<feature type="compositionally biased region" description="Low complexity" evidence="13">
    <location>
        <begin position="538"/>
        <end position="557"/>
    </location>
</feature>
<evidence type="ECO:0000256" key="8">
    <source>
        <dbReference type="ARBA" id="ARBA00023004"/>
    </source>
</evidence>
<feature type="domain" description="JmjC" evidence="15">
    <location>
        <begin position="219"/>
        <end position="379"/>
    </location>
</feature>
<dbReference type="InterPro" id="IPR041070">
    <property type="entry name" value="JHD"/>
</dbReference>
<reference evidence="16" key="1">
    <citation type="submission" date="2017-11" db="EMBL/GenBank/DDBJ databases">
        <title>The sensing device of the deep-sea amphipod.</title>
        <authorList>
            <person name="Kobayashi H."/>
            <person name="Nagahama T."/>
            <person name="Arai W."/>
            <person name="Sasagawa Y."/>
            <person name="Umeda M."/>
            <person name="Hayashi T."/>
            <person name="Nikaido I."/>
            <person name="Watanabe H."/>
            <person name="Oguri K."/>
            <person name="Kitazato H."/>
            <person name="Fujioka K."/>
            <person name="Kido Y."/>
            <person name="Takami H."/>
        </authorList>
    </citation>
    <scope>NUCLEOTIDE SEQUENCE</scope>
    <source>
        <tissue evidence="16">Whole body</tissue>
    </source>
</reference>
<dbReference type="InterPro" id="IPR001965">
    <property type="entry name" value="Znf_PHD"/>
</dbReference>
<dbReference type="PROSITE" id="PS01359">
    <property type="entry name" value="ZF_PHD_1"/>
    <property type="match status" value="1"/>
</dbReference>
<dbReference type="AlphaFoldDB" id="A0A6A7G172"/>
<dbReference type="InterPro" id="IPR019787">
    <property type="entry name" value="Znf_PHD-finger"/>
</dbReference>
<keyword evidence="4" id="KW-0862">Zinc</keyword>
<organism evidence="16">
    <name type="scientific">Hirondellea gigas</name>
    <dbReference type="NCBI Taxonomy" id="1518452"/>
    <lineage>
        <taxon>Eukaryota</taxon>
        <taxon>Metazoa</taxon>
        <taxon>Ecdysozoa</taxon>
        <taxon>Arthropoda</taxon>
        <taxon>Crustacea</taxon>
        <taxon>Multicrustacea</taxon>
        <taxon>Malacostraca</taxon>
        <taxon>Eumalacostraca</taxon>
        <taxon>Peracarida</taxon>
        <taxon>Amphipoda</taxon>
        <taxon>Amphilochidea</taxon>
        <taxon>Lysianassida</taxon>
        <taxon>Lysianassidira</taxon>
        <taxon>Lysianassoidea</taxon>
        <taxon>Lysianassidae</taxon>
        <taxon>Hirondellea</taxon>
    </lineage>
</organism>
<keyword evidence="6" id="KW-0223">Dioxygenase</keyword>